<dbReference type="OrthoDB" id="9787435at2"/>
<dbReference type="Gene3D" id="3.90.180.10">
    <property type="entry name" value="Medium-chain alcohol dehydrogenases, catalytic domain"/>
    <property type="match status" value="1"/>
</dbReference>
<dbReference type="RefSeq" id="WP_085077812.1">
    <property type="nucleotide sequence ID" value="NZ_JACKRZ010000139.1"/>
</dbReference>
<sequence>MKAAVVNTLGPAPVYADFVEPQPEDGAVVAAVEAAALKNIDRALVSGRHYSSSTLPLPMVAGVDGVARLDDGRLVYAAAVAPFGMMAERALIDPNRVVELPEGFDPVTAAAVPNPGISAFYSLQEVGHIRAGSRVLILGATGVAGSMAVMLAKSYFGAGRVVAAGRNTERLDWLRTVGADEVIELGIDDVTERVAAEHDAQPFDIVIDFLWGEPTEQVLAALANEDLQASFHLTRFVQVGESAGPSINLPAGTMRSAGIELCGLGPASIPADAQARITTEALPRLFAMAADGRLPIDTRVYPLSDVESLWTAREPSGTRVILVPQ</sequence>
<dbReference type="InterPro" id="IPR051397">
    <property type="entry name" value="Zn-ADH-like_protein"/>
</dbReference>
<evidence type="ECO:0000313" key="3">
    <source>
        <dbReference type="Proteomes" id="UP000193529"/>
    </source>
</evidence>
<accession>A0A1X1ZS04</accession>
<dbReference type="InterPro" id="IPR020843">
    <property type="entry name" value="ER"/>
</dbReference>
<dbReference type="EMBL" id="LQPJ01000089">
    <property type="protein sequence ID" value="ORW26150.1"/>
    <property type="molecule type" value="Genomic_DNA"/>
</dbReference>
<dbReference type="SUPFAM" id="SSF50129">
    <property type="entry name" value="GroES-like"/>
    <property type="match status" value="1"/>
</dbReference>
<keyword evidence="3" id="KW-1185">Reference proteome</keyword>
<gene>
    <name evidence="2" type="ORF">AWC19_05155</name>
</gene>
<dbReference type="Pfam" id="PF00107">
    <property type="entry name" value="ADH_zinc_N"/>
    <property type="match status" value="1"/>
</dbReference>
<dbReference type="GO" id="GO:0016491">
    <property type="term" value="F:oxidoreductase activity"/>
    <property type="evidence" value="ECO:0007669"/>
    <property type="project" value="InterPro"/>
</dbReference>
<dbReference type="PANTHER" id="PTHR43677">
    <property type="entry name" value="SHORT-CHAIN DEHYDROGENASE/REDUCTASE"/>
    <property type="match status" value="1"/>
</dbReference>
<proteinExistence type="predicted"/>
<evidence type="ECO:0000259" key="1">
    <source>
        <dbReference type="SMART" id="SM00829"/>
    </source>
</evidence>
<comment type="caution">
    <text evidence="2">The sequence shown here is derived from an EMBL/GenBank/DDBJ whole genome shotgun (WGS) entry which is preliminary data.</text>
</comment>
<dbReference type="Proteomes" id="UP000193529">
    <property type="component" value="Unassembled WGS sequence"/>
</dbReference>
<organism evidence="2 3">
    <name type="scientific">Mycobacterium palustre</name>
    <dbReference type="NCBI Taxonomy" id="153971"/>
    <lineage>
        <taxon>Bacteria</taxon>
        <taxon>Bacillati</taxon>
        <taxon>Actinomycetota</taxon>
        <taxon>Actinomycetes</taxon>
        <taxon>Mycobacteriales</taxon>
        <taxon>Mycobacteriaceae</taxon>
        <taxon>Mycobacterium</taxon>
        <taxon>Mycobacterium simiae complex</taxon>
    </lineage>
</organism>
<dbReference type="STRING" id="153971.AWC19_05155"/>
<dbReference type="InterPro" id="IPR013149">
    <property type="entry name" value="ADH-like_C"/>
</dbReference>
<feature type="domain" description="Enoyl reductase (ER)" evidence="1">
    <location>
        <begin position="4"/>
        <end position="321"/>
    </location>
</feature>
<dbReference type="InterPro" id="IPR011032">
    <property type="entry name" value="GroES-like_sf"/>
</dbReference>
<dbReference type="SMART" id="SM00829">
    <property type="entry name" value="PKS_ER"/>
    <property type="match status" value="1"/>
</dbReference>
<name>A0A1X1ZS04_9MYCO</name>
<protein>
    <submittedName>
        <fullName evidence="2">Alcohol dehydrogenase</fullName>
    </submittedName>
</protein>
<dbReference type="PANTHER" id="PTHR43677:SF11">
    <property type="entry name" value="ZINC-CONTAINING ALCOHOL DEHYDROGENASE"/>
    <property type="match status" value="1"/>
</dbReference>
<dbReference type="AlphaFoldDB" id="A0A1X1ZS04"/>
<dbReference type="InterPro" id="IPR036291">
    <property type="entry name" value="NAD(P)-bd_dom_sf"/>
</dbReference>
<reference evidence="2 3" key="1">
    <citation type="submission" date="2016-01" db="EMBL/GenBank/DDBJ databases">
        <title>The new phylogeny of the genus Mycobacterium.</title>
        <authorList>
            <person name="Tarcisio F."/>
            <person name="Conor M."/>
            <person name="Antonella G."/>
            <person name="Elisabetta G."/>
            <person name="Giulia F.S."/>
            <person name="Sara T."/>
            <person name="Anna F."/>
            <person name="Clotilde B."/>
            <person name="Roberto B."/>
            <person name="Veronica D.S."/>
            <person name="Fabio R."/>
            <person name="Monica P."/>
            <person name="Olivier J."/>
            <person name="Enrico T."/>
            <person name="Nicola S."/>
        </authorList>
    </citation>
    <scope>NUCLEOTIDE SEQUENCE [LARGE SCALE GENOMIC DNA]</scope>
    <source>
        <strain evidence="2 3">DSM 44572</strain>
    </source>
</reference>
<dbReference type="Gene3D" id="3.40.50.720">
    <property type="entry name" value="NAD(P)-binding Rossmann-like Domain"/>
    <property type="match status" value="1"/>
</dbReference>
<dbReference type="SUPFAM" id="SSF51735">
    <property type="entry name" value="NAD(P)-binding Rossmann-fold domains"/>
    <property type="match status" value="1"/>
</dbReference>
<evidence type="ECO:0000313" key="2">
    <source>
        <dbReference type="EMBL" id="ORW26150.1"/>
    </source>
</evidence>